<sequence length="134" mass="15063">MSIINLSTDDGSGVITTFTGDISGDELILAQKDRYSPTKKLLLLKYILADFTNTNKLELCSNDVLQCSNLSLYASKENPNICIAAVMNSDLGYGLSRMWQAYTDDIPWNAKVFRTRTEAEDWLRHEIDAKLSFS</sequence>
<reference evidence="1" key="1">
    <citation type="submission" date="2018-06" db="EMBL/GenBank/DDBJ databases">
        <authorList>
            <person name="Zhirakovskaya E."/>
        </authorList>
    </citation>
    <scope>NUCLEOTIDE SEQUENCE</scope>
</reference>
<proteinExistence type="predicted"/>
<evidence type="ECO:0000313" key="1">
    <source>
        <dbReference type="EMBL" id="VAW96521.1"/>
    </source>
</evidence>
<name>A0A3B0ZXN5_9ZZZZ</name>
<dbReference type="AlphaFoldDB" id="A0A3B0ZXN5"/>
<accession>A0A3B0ZXN5</accession>
<dbReference type="EMBL" id="UOFS01000027">
    <property type="protein sequence ID" value="VAW96521.1"/>
    <property type="molecule type" value="Genomic_DNA"/>
</dbReference>
<evidence type="ECO:0008006" key="2">
    <source>
        <dbReference type="Google" id="ProtNLM"/>
    </source>
</evidence>
<protein>
    <recommendedName>
        <fullName evidence="2">STAS/SEC14 domain-containing protein</fullName>
    </recommendedName>
</protein>
<gene>
    <name evidence="1" type="ORF">MNBD_GAMMA22-1752</name>
</gene>
<organism evidence="1">
    <name type="scientific">hydrothermal vent metagenome</name>
    <dbReference type="NCBI Taxonomy" id="652676"/>
    <lineage>
        <taxon>unclassified sequences</taxon>
        <taxon>metagenomes</taxon>
        <taxon>ecological metagenomes</taxon>
    </lineage>
</organism>